<dbReference type="GO" id="GO:0015276">
    <property type="term" value="F:ligand-gated monoatomic ion channel activity"/>
    <property type="evidence" value="ECO:0007669"/>
    <property type="project" value="InterPro"/>
</dbReference>
<keyword evidence="2" id="KW-0812">Transmembrane</keyword>
<gene>
    <name evidence="4" type="ORF">PSYICH_LOCUS4330</name>
</gene>
<dbReference type="EMBL" id="OV651826">
    <property type="protein sequence ID" value="CAH1103249.1"/>
    <property type="molecule type" value="Genomic_DNA"/>
</dbReference>
<organism evidence="4 5">
    <name type="scientific">Psylliodes chrysocephalus</name>
    <dbReference type="NCBI Taxonomy" id="3402493"/>
    <lineage>
        <taxon>Eukaryota</taxon>
        <taxon>Metazoa</taxon>
        <taxon>Ecdysozoa</taxon>
        <taxon>Arthropoda</taxon>
        <taxon>Hexapoda</taxon>
        <taxon>Insecta</taxon>
        <taxon>Pterygota</taxon>
        <taxon>Neoptera</taxon>
        <taxon>Endopterygota</taxon>
        <taxon>Coleoptera</taxon>
        <taxon>Polyphaga</taxon>
        <taxon>Cucujiformia</taxon>
        <taxon>Chrysomeloidea</taxon>
        <taxon>Chrysomelidae</taxon>
        <taxon>Galerucinae</taxon>
        <taxon>Alticini</taxon>
        <taxon>Psylliodes</taxon>
    </lineage>
</organism>
<evidence type="ECO:0000256" key="1">
    <source>
        <dbReference type="ARBA" id="ARBA00008685"/>
    </source>
</evidence>
<dbReference type="InterPro" id="IPR001320">
    <property type="entry name" value="Iontro_rcpt_C"/>
</dbReference>
<dbReference type="GO" id="GO:0016020">
    <property type="term" value="C:membrane"/>
    <property type="evidence" value="ECO:0007669"/>
    <property type="project" value="InterPro"/>
</dbReference>
<name>A0A9P0G5W7_9CUCU</name>
<dbReference type="AlphaFoldDB" id="A0A9P0G5W7"/>
<evidence type="ECO:0000256" key="2">
    <source>
        <dbReference type="SAM" id="Phobius"/>
    </source>
</evidence>
<evidence type="ECO:0000313" key="4">
    <source>
        <dbReference type="EMBL" id="CAH1103249.1"/>
    </source>
</evidence>
<dbReference type="Proteomes" id="UP001153636">
    <property type="component" value="Chromosome 14"/>
</dbReference>
<evidence type="ECO:0000313" key="5">
    <source>
        <dbReference type="Proteomes" id="UP001153636"/>
    </source>
</evidence>
<keyword evidence="2" id="KW-1133">Transmembrane helix</keyword>
<dbReference type="OrthoDB" id="6500454at2759"/>
<sequence>MFWYVFGTFTNCFTFSGKGSWGKADKNATKLLIGFYWIFTIIITACYTGSIIAFVTLPIYPSVIDSAEQLLSGWYQIGTLDKGEWQYLFQNSSDEVAVKLMKSLDLVTTVEEGLRNTTKTSFWRYAFLGSRSQLDYIVR</sequence>
<comment type="similarity">
    <text evidence="1">Belongs to the glutamate-gated ion channel (TC 1.A.10.1) family.</text>
</comment>
<keyword evidence="5" id="KW-1185">Reference proteome</keyword>
<dbReference type="Gene3D" id="1.10.287.70">
    <property type="match status" value="1"/>
</dbReference>
<reference evidence="4" key="1">
    <citation type="submission" date="2022-01" db="EMBL/GenBank/DDBJ databases">
        <authorList>
            <person name="King R."/>
        </authorList>
    </citation>
    <scope>NUCLEOTIDE SEQUENCE</scope>
</reference>
<keyword evidence="2" id="KW-0472">Membrane</keyword>
<feature type="transmembrane region" description="Helical" evidence="2">
    <location>
        <begin position="35"/>
        <end position="60"/>
    </location>
</feature>
<feature type="domain" description="Ionotropic glutamate receptor C-terminal" evidence="3">
    <location>
        <begin position="1"/>
        <end position="71"/>
    </location>
</feature>
<feature type="non-terminal residue" evidence="4">
    <location>
        <position position="139"/>
    </location>
</feature>
<accession>A0A9P0G5W7</accession>
<dbReference type="Pfam" id="PF00060">
    <property type="entry name" value="Lig_chan"/>
    <property type="match status" value="1"/>
</dbReference>
<proteinExistence type="inferred from homology"/>
<protein>
    <recommendedName>
        <fullName evidence="3">Ionotropic glutamate receptor C-terminal domain-containing protein</fullName>
    </recommendedName>
</protein>
<evidence type="ECO:0000259" key="3">
    <source>
        <dbReference type="Pfam" id="PF00060"/>
    </source>
</evidence>